<keyword evidence="1" id="KW-0472">Membrane</keyword>
<sequence>MLNHILGIGENFYFLIFLAMIAIFLGDNTGLKIGKRLASRSLSYSWRSNNRSSSIRVSKTEPRAARRDQ</sequence>
<dbReference type="PaxDb" id="4113-PGSC0003DMT400056915"/>
<dbReference type="Gramene" id="PGSC0003DMT400056915">
    <property type="protein sequence ID" value="PGSC0003DMT400056915"/>
    <property type="gene ID" value="PGSC0003DMG402022133"/>
</dbReference>
<dbReference type="InParanoid" id="M1C028"/>
<dbReference type="EnsemblPlants" id="PGSC0003DMT400056915">
    <property type="protein sequence ID" value="PGSC0003DMT400056915"/>
    <property type="gene ID" value="PGSC0003DMG402022133"/>
</dbReference>
<feature type="transmembrane region" description="Helical" evidence="1">
    <location>
        <begin position="12"/>
        <end position="31"/>
    </location>
</feature>
<name>M1C028_SOLTU</name>
<dbReference type="Proteomes" id="UP000011115">
    <property type="component" value="Unassembled WGS sequence"/>
</dbReference>
<evidence type="ECO:0000313" key="3">
    <source>
        <dbReference type="Proteomes" id="UP000011115"/>
    </source>
</evidence>
<evidence type="ECO:0000256" key="1">
    <source>
        <dbReference type="SAM" id="Phobius"/>
    </source>
</evidence>
<dbReference type="HOGENOM" id="CLU_2780826_0_0_1"/>
<keyword evidence="1" id="KW-0812">Transmembrane</keyword>
<reference evidence="3" key="1">
    <citation type="journal article" date="2011" name="Nature">
        <title>Genome sequence and analysis of the tuber crop potato.</title>
        <authorList>
            <consortium name="The Potato Genome Sequencing Consortium"/>
        </authorList>
    </citation>
    <scope>NUCLEOTIDE SEQUENCE [LARGE SCALE GENOMIC DNA]</scope>
    <source>
        <strain evidence="3">cv. DM1-3 516 R44</strain>
    </source>
</reference>
<accession>M1C028</accession>
<reference evidence="2" key="2">
    <citation type="submission" date="2015-06" db="UniProtKB">
        <authorList>
            <consortium name="EnsemblPlants"/>
        </authorList>
    </citation>
    <scope>IDENTIFICATION</scope>
    <source>
        <strain evidence="2">DM1-3 516 R44</strain>
    </source>
</reference>
<dbReference type="AlphaFoldDB" id="M1C028"/>
<keyword evidence="3" id="KW-1185">Reference proteome</keyword>
<evidence type="ECO:0000313" key="2">
    <source>
        <dbReference type="EnsemblPlants" id="PGSC0003DMT400056915"/>
    </source>
</evidence>
<keyword evidence="1" id="KW-1133">Transmembrane helix</keyword>
<organism evidence="2 3">
    <name type="scientific">Solanum tuberosum</name>
    <name type="common">Potato</name>
    <dbReference type="NCBI Taxonomy" id="4113"/>
    <lineage>
        <taxon>Eukaryota</taxon>
        <taxon>Viridiplantae</taxon>
        <taxon>Streptophyta</taxon>
        <taxon>Embryophyta</taxon>
        <taxon>Tracheophyta</taxon>
        <taxon>Spermatophyta</taxon>
        <taxon>Magnoliopsida</taxon>
        <taxon>eudicotyledons</taxon>
        <taxon>Gunneridae</taxon>
        <taxon>Pentapetalae</taxon>
        <taxon>asterids</taxon>
        <taxon>lamiids</taxon>
        <taxon>Solanales</taxon>
        <taxon>Solanaceae</taxon>
        <taxon>Solanoideae</taxon>
        <taxon>Solaneae</taxon>
        <taxon>Solanum</taxon>
    </lineage>
</organism>
<proteinExistence type="predicted"/>
<protein>
    <submittedName>
        <fullName evidence="2">Uncharacterized protein</fullName>
    </submittedName>
</protein>